<reference evidence="1" key="1">
    <citation type="journal article" date="2021" name="PeerJ">
        <title>Extensive microbial diversity within the chicken gut microbiome revealed by metagenomics and culture.</title>
        <authorList>
            <person name="Gilroy R."/>
            <person name="Ravi A."/>
            <person name="Getino M."/>
            <person name="Pursley I."/>
            <person name="Horton D.L."/>
            <person name="Alikhan N.F."/>
            <person name="Baker D."/>
            <person name="Gharbi K."/>
            <person name="Hall N."/>
            <person name="Watson M."/>
            <person name="Adriaenssens E.M."/>
            <person name="Foster-Nyarko E."/>
            <person name="Jarju S."/>
            <person name="Secka A."/>
            <person name="Antonio M."/>
            <person name="Oren A."/>
            <person name="Chaudhuri R.R."/>
            <person name="La Ragione R."/>
            <person name="Hildebrand F."/>
            <person name="Pallen M.J."/>
        </authorList>
    </citation>
    <scope>NUCLEOTIDE SEQUENCE</scope>
    <source>
        <strain evidence="1">ChiSjej1B19-5720</strain>
    </source>
</reference>
<comment type="caution">
    <text evidence="1">The sequence shown here is derived from an EMBL/GenBank/DDBJ whole genome shotgun (WGS) entry which is preliminary data.</text>
</comment>
<reference evidence="1" key="2">
    <citation type="submission" date="2021-04" db="EMBL/GenBank/DDBJ databases">
        <authorList>
            <person name="Gilroy R."/>
        </authorList>
    </citation>
    <scope>NUCLEOTIDE SEQUENCE</scope>
    <source>
        <strain evidence="1">ChiSjej1B19-5720</strain>
    </source>
</reference>
<name>A0A9D2RX13_9FIRM</name>
<gene>
    <name evidence="1" type="ORF">IAA06_10805</name>
</gene>
<protein>
    <recommendedName>
        <fullName evidence="3">Transposase (putative) YhgA-like domain-containing protein</fullName>
    </recommendedName>
</protein>
<dbReference type="Proteomes" id="UP000823842">
    <property type="component" value="Unassembled WGS sequence"/>
</dbReference>
<sequence length="290" mass="34150">MQRTHKDTLFRFIFRDKKNLLQLYNALNGSDHQDENSLLLTTLENVIYLGYKNDVSFLLDCTLFLAEHQTTVNPNMPLRGVLYFARLYQDFIVQREWDLYSSSLIPLPCPQYVVFYNGTASQPERQILSLSDAFRKMSPDGEIPFPPALECKALVLNINYGQNRALMEKCRPLWEYSYFIHNIREKLKAGYAPEKAVDLAVTHCLQEGILKDLLKKHRKEVVGMFLEEYDRELHEKTLRQEGWAEGLSTGRKEWRELTRLLLEDGRLDDLRRSTKDTKFEQQLMKEYNIE</sequence>
<accession>A0A9D2RX13</accession>
<proteinExistence type="predicted"/>
<evidence type="ECO:0008006" key="3">
    <source>
        <dbReference type="Google" id="ProtNLM"/>
    </source>
</evidence>
<dbReference type="AlphaFoldDB" id="A0A9D2RX13"/>
<evidence type="ECO:0000313" key="2">
    <source>
        <dbReference type="Proteomes" id="UP000823842"/>
    </source>
</evidence>
<organism evidence="1 2">
    <name type="scientific">Candidatus Blautia faecavium</name>
    <dbReference type="NCBI Taxonomy" id="2838487"/>
    <lineage>
        <taxon>Bacteria</taxon>
        <taxon>Bacillati</taxon>
        <taxon>Bacillota</taxon>
        <taxon>Clostridia</taxon>
        <taxon>Lachnospirales</taxon>
        <taxon>Lachnospiraceae</taxon>
        <taxon>Blautia</taxon>
    </lineage>
</organism>
<dbReference type="EMBL" id="DWYZ01000201">
    <property type="protein sequence ID" value="HJB29266.1"/>
    <property type="molecule type" value="Genomic_DNA"/>
</dbReference>
<evidence type="ECO:0000313" key="1">
    <source>
        <dbReference type="EMBL" id="HJB29266.1"/>
    </source>
</evidence>